<dbReference type="Pfam" id="PF11322">
    <property type="entry name" value="DUF3124"/>
    <property type="match status" value="1"/>
</dbReference>
<reference evidence="2 3" key="1">
    <citation type="submission" date="2024-09" db="EMBL/GenBank/DDBJ databases">
        <title>Draft genome sequence of Candidatus Magnetaquicoccaceae bacterium FCR-1.</title>
        <authorList>
            <person name="Shimoshige H."/>
            <person name="Shimamura S."/>
            <person name="Taoka A."/>
            <person name="Kobayashi H."/>
            <person name="Maekawa T."/>
        </authorList>
    </citation>
    <scope>NUCLEOTIDE SEQUENCE [LARGE SCALE GENOMIC DNA]</scope>
    <source>
        <strain evidence="2 3">FCR-1</strain>
    </source>
</reference>
<evidence type="ECO:0000256" key="1">
    <source>
        <dbReference type="SAM" id="SignalP"/>
    </source>
</evidence>
<feature type="chain" id="PRO_5047437534" description="DUF3124 domain-containing protein" evidence="1">
    <location>
        <begin position="28"/>
        <end position="167"/>
    </location>
</feature>
<accession>A0ABQ0CAM3</accession>
<sequence length="167" mass="18700">MPNLKPVRTFALLLTLSFAAPTSLLRADDPPPLSAGQTLYVPTYSSVWHGNLNDRGRPSEILLSVMLSMRNTDPKYSLTLTSVKYYDTAGKLLREYLQEPRTLGPMGTVAYFVEHQDREGGTGANFVVTWRSERPINQPIAETVQVYHWGTQAKAFISRGQAIHPHE</sequence>
<dbReference type="InterPro" id="IPR021471">
    <property type="entry name" value="DUF3124"/>
</dbReference>
<gene>
    <name evidence="2" type="ORF">SIID45300_02087</name>
</gene>
<organism evidence="2 3">
    <name type="scientific">Candidatus Magnetaquiglobus chichijimensis</name>
    <dbReference type="NCBI Taxonomy" id="3141448"/>
    <lineage>
        <taxon>Bacteria</taxon>
        <taxon>Pseudomonadati</taxon>
        <taxon>Pseudomonadota</taxon>
        <taxon>Magnetococcia</taxon>
        <taxon>Magnetococcales</taxon>
        <taxon>Candidatus Magnetaquicoccaceae</taxon>
        <taxon>Candidatus Magnetaquiglobus</taxon>
    </lineage>
</organism>
<dbReference type="Proteomes" id="UP001628193">
    <property type="component" value="Unassembled WGS sequence"/>
</dbReference>
<proteinExistence type="predicted"/>
<dbReference type="RefSeq" id="WP_420905448.1">
    <property type="nucleotide sequence ID" value="NZ_BAAFGK010000004.1"/>
</dbReference>
<feature type="signal peptide" evidence="1">
    <location>
        <begin position="1"/>
        <end position="27"/>
    </location>
</feature>
<protein>
    <recommendedName>
        <fullName evidence="4">DUF3124 domain-containing protein</fullName>
    </recommendedName>
</protein>
<comment type="caution">
    <text evidence="2">The sequence shown here is derived from an EMBL/GenBank/DDBJ whole genome shotgun (WGS) entry which is preliminary data.</text>
</comment>
<evidence type="ECO:0000313" key="2">
    <source>
        <dbReference type="EMBL" id="GAB0057755.1"/>
    </source>
</evidence>
<evidence type="ECO:0000313" key="3">
    <source>
        <dbReference type="Proteomes" id="UP001628193"/>
    </source>
</evidence>
<keyword evidence="3" id="KW-1185">Reference proteome</keyword>
<name>A0ABQ0CAM3_9PROT</name>
<evidence type="ECO:0008006" key="4">
    <source>
        <dbReference type="Google" id="ProtNLM"/>
    </source>
</evidence>
<dbReference type="EMBL" id="BAAFGK010000004">
    <property type="protein sequence ID" value="GAB0057755.1"/>
    <property type="molecule type" value="Genomic_DNA"/>
</dbReference>
<keyword evidence="1" id="KW-0732">Signal</keyword>